<protein>
    <submittedName>
        <fullName evidence="3">Uncharacterized protein</fullName>
    </submittedName>
</protein>
<evidence type="ECO:0000313" key="3">
    <source>
        <dbReference type="EMBL" id="CEM34174.1"/>
    </source>
</evidence>
<reference evidence="3" key="1">
    <citation type="submission" date="2014-11" db="EMBL/GenBank/DDBJ databases">
        <authorList>
            <person name="Otto D Thomas"/>
            <person name="Naeem Raeece"/>
        </authorList>
    </citation>
    <scope>NUCLEOTIDE SEQUENCE</scope>
</reference>
<feature type="region of interest" description="Disordered" evidence="2">
    <location>
        <begin position="358"/>
        <end position="382"/>
    </location>
</feature>
<proteinExistence type="predicted"/>
<evidence type="ECO:0000256" key="2">
    <source>
        <dbReference type="SAM" id="MobiDB-lite"/>
    </source>
</evidence>
<dbReference type="EMBL" id="CDMZ01001546">
    <property type="protein sequence ID" value="CEM34174.1"/>
    <property type="molecule type" value="Genomic_DNA"/>
</dbReference>
<organism evidence="3">
    <name type="scientific">Chromera velia CCMP2878</name>
    <dbReference type="NCBI Taxonomy" id="1169474"/>
    <lineage>
        <taxon>Eukaryota</taxon>
        <taxon>Sar</taxon>
        <taxon>Alveolata</taxon>
        <taxon>Colpodellida</taxon>
        <taxon>Chromeraceae</taxon>
        <taxon>Chromera</taxon>
    </lineage>
</organism>
<dbReference type="AlphaFoldDB" id="A0A0G4GU74"/>
<dbReference type="VEuPathDB" id="CryptoDB:Cvel_5202"/>
<keyword evidence="1" id="KW-0175">Coiled coil</keyword>
<evidence type="ECO:0000256" key="1">
    <source>
        <dbReference type="SAM" id="Coils"/>
    </source>
</evidence>
<name>A0A0G4GU74_9ALVE</name>
<gene>
    <name evidence="3" type="ORF">Cvel_5202</name>
</gene>
<feature type="compositionally biased region" description="Basic and acidic residues" evidence="2">
    <location>
        <begin position="371"/>
        <end position="382"/>
    </location>
</feature>
<accession>A0A0G4GU74</accession>
<sequence length="382" mass="41983">MAAISMSYTKEKAATHISNTLAGRVVPVTGAFNFQTTLLGVLHTGTPIFGTIPCPRASGLLRTIRGWGPRSQGLQVAQTSPEVDLHRPEVCVWVPSLPDPLLERFCVLFGVELEEAASYSAPRAICVALLDSLASPTGPYGRFDRSPMGRKVVEPSLGAAQELFQAALHTSSLLLDEQDPARGSSIPPTAWTLSGKTRNQLAHVYNGNSAREGGESELDEVKRKIRQVEAALDPTSDVAARGMYATDWTRPELQRELGQLRKKKNQLREEKILLRYQQLQPDIVETLQELMRRLEVVEKQNEESQEELRALAVLTTTAVDRHALSPVESLNQGGSQDSEGRRQALEAVLRTAQRLREAAVTRPPSPYQGKDATRRLPVDSAV</sequence>
<feature type="coiled-coil region" evidence="1">
    <location>
        <begin position="211"/>
        <end position="314"/>
    </location>
</feature>